<evidence type="ECO:0008006" key="6">
    <source>
        <dbReference type="Google" id="ProtNLM"/>
    </source>
</evidence>
<sequence length="223" mass="24253">MKKWMVSLSAATLIMLAACGNDGEDNQEANDNGGNQETQENTAGTNEEAETNDSSENGNSDSNDEWETQVGETIENEGGVFTLHARAEPVDPVETGPVVVEIDQLNVQSGDLSGEMAEFMETDRLEMIQLDLSVANTSDEDIAFYADQAEIATSTGEQLQADFWLSDSIGGEMMGNTSSQGTLFFVLESTSAEEVEHIRIRWSAPQDDNYDSIGEDVDLTVEF</sequence>
<evidence type="ECO:0000313" key="4">
    <source>
        <dbReference type="EMBL" id="ADH97773.1"/>
    </source>
</evidence>
<dbReference type="KEGG" id="bse:Bsel_0228"/>
<accession>D6XW00</accession>
<feature type="region of interest" description="Disordered" evidence="2">
    <location>
        <begin position="22"/>
        <end position="67"/>
    </location>
</feature>
<evidence type="ECO:0000256" key="3">
    <source>
        <dbReference type="SAM" id="SignalP"/>
    </source>
</evidence>
<reference evidence="4" key="1">
    <citation type="submission" date="2009-10" db="EMBL/GenBank/DDBJ databases">
        <title>Complete sequence of Bacillus selenitireducens MLS10.</title>
        <authorList>
            <consortium name="US DOE Joint Genome Institute"/>
            <person name="Lucas S."/>
            <person name="Copeland A."/>
            <person name="Lapidus A."/>
            <person name="Glavina del Rio T."/>
            <person name="Dalin E."/>
            <person name="Tice H."/>
            <person name="Bruce D."/>
            <person name="Goodwin L."/>
            <person name="Pitluck S."/>
            <person name="Sims D."/>
            <person name="Brettin T."/>
            <person name="Detter J.C."/>
            <person name="Han C."/>
            <person name="Larimer F."/>
            <person name="Land M."/>
            <person name="Hauser L."/>
            <person name="Kyrpides N."/>
            <person name="Ovchinnikova G."/>
            <person name="Stolz J."/>
        </authorList>
    </citation>
    <scope>NUCLEOTIDE SEQUENCE [LARGE SCALE GENOMIC DNA]</scope>
    <source>
        <strain evidence="4">MLS10</strain>
    </source>
</reference>
<dbReference type="OrthoDB" id="2352785at2"/>
<evidence type="ECO:0000313" key="5">
    <source>
        <dbReference type="Proteomes" id="UP000000271"/>
    </source>
</evidence>
<dbReference type="AlphaFoldDB" id="D6XW00"/>
<dbReference type="eggNOG" id="ENOG5032VZ8">
    <property type="taxonomic scope" value="Bacteria"/>
</dbReference>
<dbReference type="Proteomes" id="UP000000271">
    <property type="component" value="Chromosome"/>
</dbReference>
<dbReference type="STRING" id="439292.Bsel_0228"/>
<evidence type="ECO:0000256" key="2">
    <source>
        <dbReference type="SAM" id="MobiDB-lite"/>
    </source>
</evidence>
<dbReference type="PROSITE" id="PS51257">
    <property type="entry name" value="PROKAR_LIPOPROTEIN"/>
    <property type="match status" value="1"/>
</dbReference>
<dbReference type="Gene3D" id="2.60.40.1240">
    <property type="match status" value="1"/>
</dbReference>
<dbReference type="InterPro" id="IPR029050">
    <property type="entry name" value="Immunoprotect_excell_Ig-like"/>
</dbReference>
<name>D6XW00_BACIE</name>
<evidence type="ECO:0000256" key="1">
    <source>
        <dbReference type="ARBA" id="ARBA00022729"/>
    </source>
</evidence>
<dbReference type="HOGENOM" id="CLU_1248585_0_0_9"/>
<feature type="compositionally biased region" description="Low complexity" evidence="2">
    <location>
        <begin position="35"/>
        <end position="46"/>
    </location>
</feature>
<keyword evidence="1 3" id="KW-0732">Signal</keyword>
<proteinExistence type="predicted"/>
<feature type="signal peptide" evidence="3">
    <location>
        <begin position="1"/>
        <end position="20"/>
    </location>
</feature>
<gene>
    <name evidence="4" type="ordered locus">Bsel_0228</name>
</gene>
<dbReference type="RefSeq" id="WP_013171202.1">
    <property type="nucleotide sequence ID" value="NC_014219.1"/>
</dbReference>
<feature type="chain" id="PRO_5039271063" description="DUF4352 domain-containing protein" evidence="3">
    <location>
        <begin position="21"/>
        <end position="223"/>
    </location>
</feature>
<keyword evidence="5" id="KW-1185">Reference proteome</keyword>
<organism evidence="4 5">
    <name type="scientific">Bacillus selenitireducens (strain ATCC 700615 / DSM 15326 / MLS10)</name>
    <dbReference type="NCBI Taxonomy" id="439292"/>
    <lineage>
        <taxon>Bacteria</taxon>
        <taxon>Bacillati</taxon>
        <taxon>Bacillota</taxon>
        <taxon>Bacilli</taxon>
        <taxon>Bacillales</taxon>
        <taxon>Bacillaceae</taxon>
        <taxon>Salisediminibacterium</taxon>
    </lineage>
</organism>
<dbReference type="EMBL" id="CP001791">
    <property type="protein sequence ID" value="ADH97773.1"/>
    <property type="molecule type" value="Genomic_DNA"/>
</dbReference>
<protein>
    <recommendedName>
        <fullName evidence="6">DUF4352 domain-containing protein</fullName>
    </recommendedName>
</protein>